<feature type="transmembrane region" description="Helical" evidence="1">
    <location>
        <begin position="223"/>
        <end position="240"/>
    </location>
</feature>
<feature type="transmembrane region" description="Helical" evidence="1">
    <location>
        <begin position="124"/>
        <end position="143"/>
    </location>
</feature>
<dbReference type="EMBL" id="JBHSAS010000011">
    <property type="protein sequence ID" value="MFC4029012.1"/>
    <property type="molecule type" value="Genomic_DNA"/>
</dbReference>
<dbReference type="Pfam" id="PF12412">
    <property type="entry name" value="DUF3667"/>
    <property type="match status" value="1"/>
</dbReference>
<dbReference type="InterPro" id="IPR022134">
    <property type="entry name" value="DUF3667"/>
</dbReference>
<keyword evidence="1" id="KW-0812">Transmembrane</keyword>
<sequence length="241" mass="28344">MTTCKNCDLYFEGRYCSLCGQKSSIERIHSFSIFNDLQLGLFNIDSGFFFTIKELFIRPGYAIRDYVAGKRVRYFMPVSMLVVLSTIYSFLYHYLDINLFYQASSKLAQDEKYLKLASILDGNYVYYTLATLPIFSFSSWLIFNKQSYNFPEHFVLNTYAACQRIIFHIAFLSILYSVPEEPSARKLITRFELIINTILFLWCYFQFFQLTAFGLIFKTSLSLLFSYLIIISLIMVCYYVL</sequence>
<keyword evidence="1" id="KW-0472">Membrane</keyword>
<name>A0ABV8HDT1_9FLAO</name>
<feature type="transmembrane region" description="Helical" evidence="1">
    <location>
        <begin position="74"/>
        <end position="95"/>
    </location>
</feature>
<accession>A0ABV8HDT1</accession>
<keyword evidence="1" id="KW-1133">Transmembrane helix</keyword>
<feature type="transmembrane region" description="Helical" evidence="1">
    <location>
        <begin position="193"/>
        <end position="217"/>
    </location>
</feature>
<protein>
    <submittedName>
        <fullName evidence="2">DUF3667 domain-containing protein</fullName>
    </submittedName>
</protein>
<dbReference type="Proteomes" id="UP001595793">
    <property type="component" value="Unassembled WGS sequence"/>
</dbReference>
<dbReference type="RefSeq" id="WP_290233153.1">
    <property type="nucleotide sequence ID" value="NZ_JAUFPZ010000002.1"/>
</dbReference>
<gene>
    <name evidence="2" type="ORF">ACFOS1_16435</name>
</gene>
<reference evidence="3" key="1">
    <citation type="journal article" date="2019" name="Int. J. Syst. Evol. Microbiol.">
        <title>The Global Catalogue of Microorganisms (GCM) 10K type strain sequencing project: providing services to taxonomists for standard genome sequencing and annotation.</title>
        <authorList>
            <consortium name="The Broad Institute Genomics Platform"/>
            <consortium name="The Broad Institute Genome Sequencing Center for Infectious Disease"/>
            <person name="Wu L."/>
            <person name="Ma J."/>
        </authorList>
    </citation>
    <scope>NUCLEOTIDE SEQUENCE [LARGE SCALE GENOMIC DNA]</scope>
    <source>
        <strain evidence="3">CECT 9128</strain>
    </source>
</reference>
<evidence type="ECO:0000313" key="2">
    <source>
        <dbReference type="EMBL" id="MFC4029012.1"/>
    </source>
</evidence>
<evidence type="ECO:0000313" key="3">
    <source>
        <dbReference type="Proteomes" id="UP001595793"/>
    </source>
</evidence>
<organism evidence="2 3">
    <name type="scientific">Zunongwangia endophytica</name>
    <dbReference type="NCBI Taxonomy" id="1808945"/>
    <lineage>
        <taxon>Bacteria</taxon>
        <taxon>Pseudomonadati</taxon>
        <taxon>Bacteroidota</taxon>
        <taxon>Flavobacteriia</taxon>
        <taxon>Flavobacteriales</taxon>
        <taxon>Flavobacteriaceae</taxon>
        <taxon>Zunongwangia</taxon>
    </lineage>
</organism>
<proteinExistence type="predicted"/>
<comment type="caution">
    <text evidence="2">The sequence shown here is derived from an EMBL/GenBank/DDBJ whole genome shotgun (WGS) entry which is preliminary data.</text>
</comment>
<evidence type="ECO:0000256" key="1">
    <source>
        <dbReference type="SAM" id="Phobius"/>
    </source>
</evidence>
<keyword evidence="3" id="KW-1185">Reference proteome</keyword>